<dbReference type="InterPro" id="IPR011989">
    <property type="entry name" value="ARM-like"/>
</dbReference>
<dbReference type="InterPro" id="IPR025283">
    <property type="entry name" value="DUF4042"/>
</dbReference>
<proteinExistence type="predicted"/>
<sequence length="1137" mass="125465">MAASSVRSWRTAFLTLRDETLTSPPRTSIHILLQNLIFSQTDTLIAAAPDLPPHEVTSDVIFLVELAETTWECVEDMANTSIHICHLIHDVSYRVSLEINSSSWAIMLAFLGKMVDFFFGKADKKKILLGDAARVKATMESLDTLRYLINGYGRRCSPSETTQLVKLLLRLVVCTHAELCCSFSSSGSQRCAADRDLKYNSLWEVQTIAFAMIGEAFSRVGLSVPVDMWQSTLEVLRKMMDLLASKSLLVEDNVMSRYYTSLLHCLHLVLSDPKGSLSEHVAGFVAALRMFFVYGLSNKPLQVFQDTGYKEKELSSMCLKSSLPESINTKCGPYRPPHIRKREGMCMQQPKALVSQSFSDHEPFLVGLTSSDSEYSDSDGSVKDVDNFRSSKTRVAAIYCIQVAEYKESTKCGSFTALSSTLGQILMQLHTGILYSIQRETHSGLLASLYKILMLLISATPYSRMPGELLPTVISSLKARIIEGFPFKTDQTGLLAIALNCLGAALSTSPPSHYVKEMLQEEISTGFLEVKEKPSVLLAIFQFSERVTNMTISFEALQVLRAVSHNYPSIMPACWEQVSTIVYGLLRLATTDVPSSEVSMRPLKGEVGNTMGSIGEKFITAAIKVLDECLRAISGFKGIEDLLDDRLLDTPFTSDCTRTKRISSAPSYGLESPEDQKGDPKAYPLGSKQWCEAIEKHLPLVLFHISPMVRAASVTCFAGITSSVFFSLTEEMQDFVLSCSISAALNDEVPSVRSAACRAIGVIACFPQISYRAKILEKFVHAAEFNTHDSLVSVRITASWALANICDSLSRNTSDFPLESCSADPKMNSRSIALLADCALRLTKDGDKIKSNAVRALGNLSRFVRFININQVDSAGLSLTTNSIYVLPSSNESKASHSPKASTNVFEPASFRDSHWLDKMVQAFLSCVATGNVKVQWNVCHALSNLFLNETLRLQNMAWAPSVFSILLLLLRDSSNFKIRIHAAAALAVPASRLDYGGSFSDVVQGLEHILESLGSDQISTPSSFKYRAALEKQLISTTLHVLSLASCTDQQPLKDFLVKKACFLEEWFNTLCSSLVENSTQPMVEVTSTDKNDESSPSTQKKGMIYKAIRSLVEVYEGSNHQGIARRFEKLINSIL</sequence>
<dbReference type="Gene3D" id="1.25.10.10">
    <property type="entry name" value="Leucine-rich Repeat Variant"/>
    <property type="match status" value="1"/>
</dbReference>
<reference evidence="3 4" key="1">
    <citation type="submission" date="2020-04" db="EMBL/GenBank/DDBJ databases">
        <title>Plant Genome Project.</title>
        <authorList>
            <person name="Zhang R.-G."/>
        </authorList>
    </citation>
    <scope>NUCLEOTIDE SEQUENCE [LARGE SCALE GENOMIC DNA]</scope>
    <source>
        <strain evidence="3">YNK0</strain>
        <tissue evidence="3">Leaf</tissue>
    </source>
</reference>
<evidence type="ECO:0000259" key="2">
    <source>
        <dbReference type="Pfam" id="PF13251"/>
    </source>
</evidence>
<accession>A0A834YCU6</accession>
<gene>
    <name evidence="3" type="ORF">HHK36_027333</name>
</gene>
<name>A0A834YCU6_TETSI</name>
<comment type="caution">
    <text evidence="3">The sequence shown here is derived from an EMBL/GenBank/DDBJ whole genome shotgun (WGS) entry which is preliminary data.</text>
</comment>
<evidence type="ECO:0000256" key="1">
    <source>
        <dbReference type="ARBA" id="ARBA00022737"/>
    </source>
</evidence>
<dbReference type="InterPro" id="IPR016024">
    <property type="entry name" value="ARM-type_fold"/>
</dbReference>
<dbReference type="EMBL" id="JABCRI010000021">
    <property type="protein sequence ID" value="KAF8379868.1"/>
    <property type="molecule type" value="Genomic_DNA"/>
</dbReference>
<dbReference type="Proteomes" id="UP000655225">
    <property type="component" value="Unassembled WGS sequence"/>
</dbReference>
<evidence type="ECO:0000313" key="3">
    <source>
        <dbReference type="EMBL" id="KAF8379868.1"/>
    </source>
</evidence>
<keyword evidence="4" id="KW-1185">Reference proteome</keyword>
<dbReference type="OMA" id="NIWDMEI"/>
<protein>
    <recommendedName>
        <fullName evidence="2">DUF4042 domain-containing protein</fullName>
    </recommendedName>
</protein>
<dbReference type="PANTHER" id="PTHR13366">
    <property type="entry name" value="MALARIA ANTIGEN-RELATED"/>
    <property type="match status" value="1"/>
</dbReference>
<dbReference type="InterPro" id="IPR052107">
    <property type="entry name" value="HEAT6"/>
</dbReference>
<organism evidence="3 4">
    <name type="scientific">Tetracentron sinense</name>
    <name type="common">Spur-leaf</name>
    <dbReference type="NCBI Taxonomy" id="13715"/>
    <lineage>
        <taxon>Eukaryota</taxon>
        <taxon>Viridiplantae</taxon>
        <taxon>Streptophyta</taxon>
        <taxon>Embryophyta</taxon>
        <taxon>Tracheophyta</taxon>
        <taxon>Spermatophyta</taxon>
        <taxon>Magnoliopsida</taxon>
        <taxon>Trochodendrales</taxon>
        <taxon>Trochodendraceae</taxon>
        <taxon>Tetracentron</taxon>
    </lineage>
</organism>
<dbReference type="SUPFAM" id="SSF48371">
    <property type="entry name" value="ARM repeat"/>
    <property type="match status" value="2"/>
</dbReference>
<dbReference type="PANTHER" id="PTHR13366:SF0">
    <property type="entry name" value="HEAT REPEAT-CONTAINING PROTEIN 6"/>
    <property type="match status" value="1"/>
</dbReference>
<dbReference type="Pfam" id="PF13251">
    <property type="entry name" value="DUF4042"/>
    <property type="match status" value="1"/>
</dbReference>
<dbReference type="Pfam" id="PF02985">
    <property type="entry name" value="HEAT"/>
    <property type="match status" value="1"/>
</dbReference>
<dbReference type="OrthoDB" id="422637at2759"/>
<dbReference type="InterPro" id="IPR000357">
    <property type="entry name" value="HEAT"/>
</dbReference>
<dbReference type="AlphaFoldDB" id="A0A834YCU6"/>
<keyword evidence="1" id="KW-0677">Repeat</keyword>
<evidence type="ECO:0000313" key="4">
    <source>
        <dbReference type="Proteomes" id="UP000655225"/>
    </source>
</evidence>
<feature type="domain" description="DUF4042" evidence="2">
    <location>
        <begin position="401"/>
        <end position="510"/>
    </location>
</feature>